<comment type="caution">
    <text evidence="5">The sequence shown here is derived from an EMBL/GenBank/DDBJ whole genome shotgun (WGS) entry which is preliminary data.</text>
</comment>
<gene>
    <name evidence="5" type="ORF">cyc_04365</name>
</gene>
<dbReference type="SUPFAM" id="SSF57535">
    <property type="entry name" value="Complement control module/SCR domain"/>
    <property type="match status" value="1"/>
</dbReference>
<feature type="compositionally biased region" description="Low complexity" evidence="3">
    <location>
        <begin position="681"/>
        <end position="695"/>
    </location>
</feature>
<sequence>MLPLCFLLFGLLLVLGTSSGRAMDLGQSSDGLIPNQYSFADSAAAEEEPLSVSGKEADAGKSQTAHAEGRKGVNAGKEEHSTPRKAESNKEGKDSLKMGDAGASKSFDGSLAVGHIRSHIGGSAESTMEDLFGDIIDMDHPVFDLKVEVDPAVKKLNDLIFHGSQGPDHDAIDLMEASLDIDRLARGFDIGEKATGLEGDESKLFDSLPEDETPEALRGIVSLEEEGIVAGHLLRLWQGHRRLGLSLRDALVNFEASIERERTRNAAIAAVMGVHKIRQGVVSAKELKVKAAEAKAELKMLRKQHKFLGKQRKRMHKMLEKQGEDPSIMVMQIENMWAPVDEVAAFDPGQGSSFLYSTKIVGMDAEHLMKTCGKLKVLLNRITEEVTRATPAQLTKEQKEEEELLAVLDPDTGPVAALSSESISALSQVNPTALQEADFEFLLGNVQDHLREPKAHHLSARPPMPPPSHISPNLSKVGDFGSDLKEEQIYPSGHPAEVYLPFHFGLHTLPKPADPETSHPSVIDEEDFGMGLTNANFGSFVEIEAKATPIGGQLVQNAPHLSSVVPHDNTTSASFVSLGSASEEAEEAGTERQSESAQEGEPAGASLQASASEKASAETEEKTTQAKDSREEGKGHSEGSEGHSGSSHGKENVAEIKANSETASGGGSSEEEGGTHHEASSSESGGDANAGAAASKVQGQQGDSEEPRNATPVVMVSKLEENACEVITDPVACMQKSECFQDFIYGVCFFNCTTAVTPEDCEKHKFCRFETKVPHNACINEGYQTTDAVIQKFEGIIRGCEHFTKKETCDWMHAHGLKELEERKANGKPESGKIPSTAHLGPSPYHCQWMPGPSDDSEADVGGASVCGNLREAPSAERLLWGTIVAEKEKKLREMKEKENFQQGDICVRPSDTWAVLQPDRPFYSTGSIVKFSCPPGSVLLGVSDEIECTPDGIFEPALSCVEENDLSEAQLRHLRRKTAVLSASEATQHGLSHTFAAIGAFLSLWILA</sequence>
<dbReference type="Proteomes" id="UP000095192">
    <property type="component" value="Unassembled WGS sequence"/>
</dbReference>
<dbReference type="AlphaFoldDB" id="A0A1D3CY22"/>
<keyword evidence="2" id="KW-0175">Coiled coil</keyword>
<protein>
    <submittedName>
        <fullName evidence="5">Rhoptry neck protein RON1</fullName>
    </submittedName>
</protein>
<evidence type="ECO:0000313" key="5">
    <source>
        <dbReference type="EMBL" id="OEH76101.1"/>
    </source>
</evidence>
<feature type="signal peptide" evidence="4">
    <location>
        <begin position="1"/>
        <end position="22"/>
    </location>
</feature>
<feature type="region of interest" description="Disordered" evidence="3">
    <location>
        <begin position="577"/>
        <end position="710"/>
    </location>
</feature>
<feature type="region of interest" description="Disordered" evidence="3">
    <location>
        <begin position="44"/>
        <end position="101"/>
    </location>
</feature>
<reference evidence="5 6" key="1">
    <citation type="journal article" date="2016" name="BMC Genomics">
        <title>Comparative genomics reveals Cyclospora cayetanensis possesses coccidia-like metabolism and invasion components but unique surface antigens.</title>
        <authorList>
            <person name="Liu S."/>
            <person name="Wang L."/>
            <person name="Zheng H."/>
            <person name="Xu Z."/>
            <person name="Roellig D.M."/>
            <person name="Li N."/>
            <person name="Frace M.A."/>
            <person name="Tang K."/>
            <person name="Arrowood M.J."/>
            <person name="Moss D.M."/>
            <person name="Zhang L."/>
            <person name="Feng Y."/>
            <person name="Xiao L."/>
        </authorList>
    </citation>
    <scope>NUCLEOTIDE SEQUENCE [LARGE SCALE GENOMIC DNA]</scope>
    <source>
        <strain evidence="5 6">CHN_HEN01</strain>
    </source>
</reference>
<dbReference type="EMBL" id="JROU02001535">
    <property type="protein sequence ID" value="OEH76101.1"/>
    <property type="molecule type" value="Genomic_DNA"/>
</dbReference>
<keyword evidence="6" id="KW-1185">Reference proteome</keyword>
<feature type="coiled-coil region" evidence="2">
    <location>
        <begin position="284"/>
        <end position="311"/>
    </location>
</feature>
<dbReference type="InterPro" id="IPR035976">
    <property type="entry name" value="Sushi/SCR/CCP_sf"/>
</dbReference>
<dbReference type="Gene3D" id="2.10.70.10">
    <property type="entry name" value="Complement Module, domain 1"/>
    <property type="match status" value="1"/>
</dbReference>
<evidence type="ECO:0000256" key="1">
    <source>
        <dbReference type="ARBA" id="ARBA00023157"/>
    </source>
</evidence>
<accession>A0A1D3CY22</accession>
<feature type="compositionally biased region" description="Basic and acidic residues" evidence="3">
    <location>
        <begin position="67"/>
        <end position="97"/>
    </location>
</feature>
<evidence type="ECO:0000256" key="3">
    <source>
        <dbReference type="SAM" id="MobiDB-lite"/>
    </source>
</evidence>
<feature type="chain" id="PRO_5008914000" evidence="4">
    <location>
        <begin position="23"/>
        <end position="1009"/>
    </location>
</feature>
<dbReference type="InParanoid" id="A0A1D3CY22"/>
<organism evidence="5 6">
    <name type="scientific">Cyclospora cayetanensis</name>
    <dbReference type="NCBI Taxonomy" id="88456"/>
    <lineage>
        <taxon>Eukaryota</taxon>
        <taxon>Sar</taxon>
        <taxon>Alveolata</taxon>
        <taxon>Apicomplexa</taxon>
        <taxon>Conoidasida</taxon>
        <taxon>Coccidia</taxon>
        <taxon>Eucoccidiorida</taxon>
        <taxon>Eimeriorina</taxon>
        <taxon>Eimeriidae</taxon>
        <taxon>Cyclospora</taxon>
    </lineage>
</organism>
<proteinExistence type="predicted"/>
<keyword evidence="4" id="KW-0732">Signal</keyword>
<evidence type="ECO:0000256" key="4">
    <source>
        <dbReference type="SAM" id="SignalP"/>
    </source>
</evidence>
<dbReference type="VEuPathDB" id="ToxoDB:cyc_04365"/>
<keyword evidence="1" id="KW-1015">Disulfide bond</keyword>
<feature type="compositionally biased region" description="Basic and acidic residues" evidence="3">
    <location>
        <begin position="615"/>
        <end position="641"/>
    </location>
</feature>
<evidence type="ECO:0000313" key="6">
    <source>
        <dbReference type="Proteomes" id="UP000095192"/>
    </source>
</evidence>
<name>A0A1D3CY22_9EIME</name>
<evidence type="ECO:0000256" key="2">
    <source>
        <dbReference type="SAM" id="Coils"/>
    </source>
</evidence>